<accession>A0ABD3HS81</accession>
<feature type="compositionally biased region" description="Low complexity" evidence="1">
    <location>
        <begin position="45"/>
        <end position="57"/>
    </location>
</feature>
<dbReference type="AlphaFoldDB" id="A0ABD3HS81"/>
<protein>
    <submittedName>
        <fullName evidence="2">Uncharacterized protein</fullName>
    </submittedName>
</protein>
<organism evidence="2 3">
    <name type="scientific">Riccia sorocarpa</name>
    <dbReference type="NCBI Taxonomy" id="122646"/>
    <lineage>
        <taxon>Eukaryota</taxon>
        <taxon>Viridiplantae</taxon>
        <taxon>Streptophyta</taxon>
        <taxon>Embryophyta</taxon>
        <taxon>Marchantiophyta</taxon>
        <taxon>Marchantiopsida</taxon>
        <taxon>Marchantiidae</taxon>
        <taxon>Marchantiales</taxon>
        <taxon>Ricciaceae</taxon>
        <taxon>Riccia</taxon>
    </lineage>
</organism>
<evidence type="ECO:0000256" key="1">
    <source>
        <dbReference type="SAM" id="MobiDB-lite"/>
    </source>
</evidence>
<feature type="compositionally biased region" description="Pro residues" evidence="1">
    <location>
        <begin position="28"/>
        <end position="44"/>
    </location>
</feature>
<proteinExistence type="predicted"/>
<name>A0ABD3HS81_9MARC</name>
<feature type="region of interest" description="Disordered" evidence="1">
    <location>
        <begin position="1"/>
        <end position="133"/>
    </location>
</feature>
<comment type="caution">
    <text evidence="2">The sequence shown here is derived from an EMBL/GenBank/DDBJ whole genome shotgun (WGS) entry which is preliminary data.</text>
</comment>
<dbReference type="EMBL" id="JBJQOH010000003">
    <property type="protein sequence ID" value="KAL3692945.1"/>
    <property type="molecule type" value="Genomic_DNA"/>
</dbReference>
<keyword evidence="3" id="KW-1185">Reference proteome</keyword>
<feature type="compositionally biased region" description="Pro residues" evidence="1">
    <location>
        <begin position="58"/>
        <end position="72"/>
    </location>
</feature>
<gene>
    <name evidence="2" type="ORF">R1sor_006596</name>
</gene>
<sequence>MQPTGGVEDARTTGNVEIGAVAESPRYTPGPSPGYAPGPSPGYAPGPSQGYTHGPSPGYAPGPSPGYAPVPPSHGNVHVPESPGYHPGPSPGYAPVPPNPYGGYEILPMIPEETLPSSPRTPSDAWSGIGGTDVRASRVSYSVGDSR</sequence>
<dbReference type="Proteomes" id="UP001633002">
    <property type="component" value="Unassembled WGS sequence"/>
</dbReference>
<feature type="compositionally biased region" description="Pro residues" evidence="1">
    <location>
        <begin position="86"/>
        <end position="100"/>
    </location>
</feature>
<evidence type="ECO:0000313" key="2">
    <source>
        <dbReference type="EMBL" id="KAL3692945.1"/>
    </source>
</evidence>
<evidence type="ECO:0000313" key="3">
    <source>
        <dbReference type="Proteomes" id="UP001633002"/>
    </source>
</evidence>
<reference evidence="2 3" key="1">
    <citation type="submission" date="2024-09" db="EMBL/GenBank/DDBJ databases">
        <title>Chromosome-scale assembly of Riccia sorocarpa.</title>
        <authorList>
            <person name="Paukszto L."/>
        </authorList>
    </citation>
    <scope>NUCLEOTIDE SEQUENCE [LARGE SCALE GENOMIC DNA]</scope>
    <source>
        <strain evidence="2">LP-2024</strain>
        <tissue evidence="2">Aerial parts of the thallus</tissue>
    </source>
</reference>